<feature type="non-terminal residue" evidence="8">
    <location>
        <position position="641"/>
    </location>
</feature>
<protein>
    <recommendedName>
        <fullName evidence="7">Peptidase S1 domain-containing protein</fullName>
    </recommendedName>
</protein>
<evidence type="ECO:0000256" key="3">
    <source>
        <dbReference type="ARBA" id="ARBA00022801"/>
    </source>
</evidence>
<dbReference type="SMART" id="SM00020">
    <property type="entry name" value="Tryp_SPc"/>
    <property type="match status" value="2"/>
</dbReference>
<evidence type="ECO:0000256" key="2">
    <source>
        <dbReference type="ARBA" id="ARBA00022670"/>
    </source>
</evidence>
<dbReference type="GO" id="GO:0005576">
    <property type="term" value="C:extracellular region"/>
    <property type="evidence" value="ECO:0007669"/>
    <property type="project" value="UniProtKB-ARBA"/>
</dbReference>
<name>A0A9Q0XV28_9SAUR</name>
<evidence type="ECO:0000256" key="6">
    <source>
        <dbReference type="SAM" id="MobiDB-lite"/>
    </source>
</evidence>
<comment type="similarity">
    <text evidence="1">Belongs to the peptidase S1 family. Snake venom subfamily.</text>
</comment>
<dbReference type="GO" id="GO:0006508">
    <property type="term" value="P:proteolysis"/>
    <property type="evidence" value="ECO:0007669"/>
    <property type="project" value="UniProtKB-KW"/>
</dbReference>
<dbReference type="InterPro" id="IPR001254">
    <property type="entry name" value="Trypsin_dom"/>
</dbReference>
<dbReference type="Proteomes" id="UP001142489">
    <property type="component" value="Unassembled WGS sequence"/>
</dbReference>
<dbReference type="PRINTS" id="PR00722">
    <property type="entry name" value="CHYMOTRYPSIN"/>
</dbReference>
<proteinExistence type="inferred from homology"/>
<keyword evidence="2" id="KW-0645">Protease</keyword>
<evidence type="ECO:0000313" key="9">
    <source>
        <dbReference type="Proteomes" id="UP001142489"/>
    </source>
</evidence>
<dbReference type="FunFam" id="2.40.10.10:FF:000003">
    <property type="entry name" value="Transmembrane serine protease 3"/>
    <property type="match status" value="1"/>
</dbReference>
<keyword evidence="3" id="KW-0378">Hydrolase</keyword>
<comment type="caution">
    <text evidence="8">The sequence shown here is derived from an EMBL/GenBank/DDBJ whole genome shotgun (WGS) entry which is preliminary data.</text>
</comment>
<dbReference type="GO" id="GO:0007340">
    <property type="term" value="P:acrosome reaction"/>
    <property type="evidence" value="ECO:0007669"/>
    <property type="project" value="TreeGrafter"/>
</dbReference>
<keyword evidence="4" id="KW-0720">Serine protease</keyword>
<evidence type="ECO:0000256" key="5">
    <source>
        <dbReference type="ARBA" id="ARBA00023157"/>
    </source>
</evidence>
<feature type="domain" description="Peptidase S1" evidence="7">
    <location>
        <begin position="17"/>
        <end position="213"/>
    </location>
</feature>
<dbReference type="FunFam" id="2.40.10.10:FF:000068">
    <property type="entry name" value="transmembrane protease serine 2"/>
    <property type="match status" value="1"/>
</dbReference>
<dbReference type="InterPro" id="IPR001314">
    <property type="entry name" value="Peptidase_S1A"/>
</dbReference>
<sequence length="641" mass="72760">GICGRRPLASSHHLLRIVGGSNALPGTWPWHVNFQTSTHNGPANACGGTLISPRWVLSAAHCFTDKEQTPWIKVVVGNTRLSVPGPDAQQRRIKRVISHELYQNNLDQVDGGVLNDVSLIEMDEPVRCTDYVQPACLPDDHVDVSALTHCYISGFGTMDVPTQKQPDIQQEARVDLVPRRICAGPSSWHKRILDENLCAGRKEEGIGLCQKETKQNKHSNDQTHKTKAKKEKESLNRICGRRPLAISDGTGLRILGGTNALPGMWPWVVSFQFLTRDGYRHFCAGSLINSRWVVSSAHCFYIQKFLKVEYWRVQIGATERSKPGPDAQTRSIKRLVDHEYYDRRLNLNDITLIELDRPVICNDYVQPACLPDKHLPLHTLTHCYVCGWGVTKITRRPVYADILQESKVHLISHHICNSTKYYLGSIRTENLCALADEAKIDRCEGDGGGPLMCRPDRSERYWVVGITSWGRGCTMGAWPGVFTYTASFHHWIVKTLRDPPVSALIPPFRPTPPPPPTTPTKFKPFWVYYHNGMGGRWSYLVTGTPPYVPTDPTAWVTFTRWRSTRMSTWAPTGTISRRTTRRPWKRRPHVPGTLSPSLPPGFFFIRPTVKATVSTTHRPKWMIEHYQHVKTWPSFWPTRRP</sequence>
<organism evidence="8 9">
    <name type="scientific">Phrynocephalus forsythii</name>
    <dbReference type="NCBI Taxonomy" id="171643"/>
    <lineage>
        <taxon>Eukaryota</taxon>
        <taxon>Metazoa</taxon>
        <taxon>Chordata</taxon>
        <taxon>Craniata</taxon>
        <taxon>Vertebrata</taxon>
        <taxon>Euteleostomi</taxon>
        <taxon>Lepidosauria</taxon>
        <taxon>Squamata</taxon>
        <taxon>Bifurcata</taxon>
        <taxon>Unidentata</taxon>
        <taxon>Episquamata</taxon>
        <taxon>Toxicofera</taxon>
        <taxon>Iguania</taxon>
        <taxon>Acrodonta</taxon>
        <taxon>Agamidae</taxon>
        <taxon>Agaminae</taxon>
        <taxon>Phrynocephalus</taxon>
    </lineage>
</organism>
<accession>A0A9Q0XV28</accession>
<feature type="region of interest" description="Disordered" evidence="6">
    <location>
        <begin position="212"/>
        <end position="232"/>
    </location>
</feature>
<dbReference type="OrthoDB" id="6339452at2759"/>
<feature type="compositionally biased region" description="Basic residues" evidence="6">
    <location>
        <begin position="578"/>
        <end position="589"/>
    </location>
</feature>
<evidence type="ECO:0000259" key="7">
    <source>
        <dbReference type="PROSITE" id="PS50240"/>
    </source>
</evidence>
<dbReference type="EMBL" id="JAPFRF010000006">
    <property type="protein sequence ID" value="KAJ7329385.1"/>
    <property type="molecule type" value="Genomic_DNA"/>
</dbReference>
<feature type="domain" description="Peptidase S1" evidence="7">
    <location>
        <begin position="254"/>
        <end position="497"/>
    </location>
</feature>
<gene>
    <name evidence="8" type="ORF">JRQ81_015559</name>
</gene>
<dbReference type="SUPFAM" id="SSF50494">
    <property type="entry name" value="Trypsin-like serine proteases"/>
    <property type="match status" value="2"/>
</dbReference>
<dbReference type="PANTHER" id="PTHR24252:SF8">
    <property type="entry name" value="ACROSIN"/>
    <property type="match status" value="1"/>
</dbReference>
<evidence type="ECO:0000313" key="8">
    <source>
        <dbReference type="EMBL" id="KAJ7329385.1"/>
    </source>
</evidence>
<evidence type="ECO:0000256" key="1">
    <source>
        <dbReference type="ARBA" id="ARBA00009228"/>
    </source>
</evidence>
<dbReference type="InterPro" id="IPR009003">
    <property type="entry name" value="Peptidase_S1_PA"/>
</dbReference>
<dbReference type="PROSITE" id="PS50240">
    <property type="entry name" value="TRYPSIN_DOM"/>
    <property type="match status" value="2"/>
</dbReference>
<keyword evidence="9" id="KW-1185">Reference proteome</keyword>
<dbReference type="Pfam" id="PF00089">
    <property type="entry name" value="Trypsin"/>
    <property type="match status" value="2"/>
</dbReference>
<reference evidence="8" key="1">
    <citation type="journal article" date="2023" name="DNA Res.">
        <title>Chromosome-level genome assembly of Phrynocephalus forsythii using third-generation DNA sequencing and Hi-C analysis.</title>
        <authorList>
            <person name="Qi Y."/>
            <person name="Zhao W."/>
            <person name="Zhao Y."/>
            <person name="Niu C."/>
            <person name="Cao S."/>
            <person name="Zhang Y."/>
        </authorList>
    </citation>
    <scope>NUCLEOTIDE SEQUENCE</scope>
    <source>
        <tissue evidence="8">Muscle</tissue>
    </source>
</reference>
<feature type="region of interest" description="Disordered" evidence="6">
    <location>
        <begin position="572"/>
        <end position="591"/>
    </location>
</feature>
<dbReference type="GO" id="GO:0004252">
    <property type="term" value="F:serine-type endopeptidase activity"/>
    <property type="evidence" value="ECO:0007669"/>
    <property type="project" value="InterPro"/>
</dbReference>
<dbReference type="CDD" id="cd00190">
    <property type="entry name" value="Tryp_SPc"/>
    <property type="match status" value="2"/>
</dbReference>
<dbReference type="Gene3D" id="2.40.10.10">
    <property type="entry name" value="Trypsin-like serine proteases"/>
    <property type="match status" value="3"/>
</dbReference>
<dbReference type="InterPro" id="IPR043504">
    <property type="entry name" value="Peptidase_S1_PA_chymotrypsin"/>
</dbReference>
<dbReference type="AlphaFoldDB" id="A0A9Q0XV28"/>
<dbReference type="PANTHER" id="PTHR24252">
    <property type="entry name" value="ACROSIN-RELATED"/>
    <property type="match status" value="1"/>
</dbReference>
<evidence type="ECO:0000256" key="4">
    <source>
        <dbReference type="ARBA" id="ARBA00022825"/>
    </source>
</evidence>
<keyword evidence="5" id="KW-1015">Disulfide bond</keyword>